<reference evidence="2 3" key="1">
    <citation type="submission" date="2022-05" db="EMBL/GenBank/DDBJ databases">
        <authorList>
            <consortium name="Genoscope - CEA"/>
            <person name="William W."/>
        </authorList>
    </citation>
    <scope>NUCLEOTIDE SEQUENCE [LARGE SCALE GENOMIC DNA]</scope>
</reference>
<feature type="non-terminal residue" evidence="2">
    <location>
        <position position="99"/>
    </location>
</feature>
<protein>
    <submittedName>
        <fullName evidence="2">Uncharacterized protein</fullName>
    </submittedName>
</protein>
<evidence type="ECO:0000313" key="3">
    <source>
        <dbReference type="Proteomes" id="UP001159405"/>
    </source>
</evidence>
<accession>A0ABN8PCP0</accession>
<evidence type="ECO:0000256" key="1">
    <source>
        <dbReference type="SAM" id="MobiDB-lite"/>
    </source>
</evidence>
<feature type="non-terminal residue" evidence="2">
    <location>
        <position position="1"/>
    </location>
</feature>
<proteinExistence type="predicted"/>
<feature type="compositionally biased region" description="Basic and acidic residues" evidence="1">
    <location>
        <begin position="83"/>
        <end position="99"/>
    </location>
</feature>
<name>A0ABN8PCP0_9CNID</name>
<dbReference type="EMBL" id="CALNXK010000064">
    <property type="protein sequence ID" value="CAH3140313.1"/>
    <property type="molecule type" value="Genomic_DNA"/>
</dbReference>
<feature type="compositionally biased region" description="Basic and acidic residues" evidence="1">
    <location>
        <begin position="1"/>
        <end position="15"/>
    </location>
</feature>
<sequence length="99" mass="10945">EKSVGSRVVHEKDDTQPSQTPLQAVKNAHRAHCAQLQELRNKGKEQSQPEVNAAAPQLKGHKNEVKTRLGNDVKVGKRKGKNGNKDANTDEKVQCRKSI</sequence>
<feature type="region of interest" description="Disordered" evidence="1">
    <location>
        <begin position="1"/>
        <end position="99"/>
    </location>
</feature>
<dbReference type="Proteomes" id="UP001159405">
    <property type="component" value="Unassembled WGS sequence"/>
</dbReference>
<gene>
    <name evidence="2" type="ORF">PLOB_00041181</name>
</gene>
<keyword evidence="3" id="KW-1185">Reference proteome</keyword>
<organism evidence="2 3">
    <name type="scientific">Porites lobata</name>
    <dbReference type="NCBI Taxonomy" id="104759"/>
    <lineage>
        <taxon>Eukaryota</taxon>
        <taxon>Metazoa</taxon>
        <taxon>Cnidaria</taxon>
        <taxon>Anthozoa</taxon>
        <taxon>Hexacorallia</taxon>
        <taxon>Scleractinia</taxon>
        <taxon>Fungiina</taxon>
        <taxon>Poritidae</taxon>
        <taxon>Porites</taxon>
    </lineage>
</organism>
<evidence type="ECO:0000313" key="2">
    <source>
        <dbReference type="EMBL" id="CAH3140313.1"/>
    </source>
</evidence>
<comment type="caution">
    <text evidence="2">The sequence shown here is derived from an EMBL/GenBank/DDBJ whole genome shotgun (WGS) entry which is preliminary data.</text>
</comment>
<feature type="compositionally biased region" description="Basic and acidic residues" evidence="1">
    <location>
        <begin position="61"/>
        <end position="75"/>
    </location>
</feature>